<keyword evidence="5" id="KW-0073">Auxin biosynthesis</keyword>
<name>A0A1H6T6B2_9BACT</name>
<dbReference type="Gene3D" id="3.50.50.60">
    <property type="entry name" value="FAD/NAD(P)-binding domain"/>
    <property type="match status" value="2"/>
</dbReference>
<dbReference type="EMBL" id="FNZH01000001">
    <property type="protein sequence ID" value="SEI75629.1"/>
    <property type="molecule type" value="Genomic_DNA"/>
</dbReference>
<accession>A0A1H6T6B2</accession>
<keyword evidence="9" id="KW-1185">Reference proteome</keyword>
<dbReference type="GO" id="GO:0009851">
    <property type="term" value="P:auxin biosynthetic process"/>
    <property type="evidence" value="ECO:0007669"/>
    <property type="project" value="UniProtKB-KW"/>
</dbReference>
<dbReference type="SUPFAM" id="SSF54373">
    <property type="entry name" value="FAD-linked reductases, C-terminal domain"/>
    <property type="match status" value="1"/>
</dbReference>
<dbReference type="GO" id="GO:0050361">
    <property type="term" value="F:tryptophan 2-monooxygenase activity"/>
    <property type="evidence" value="ECO:0007669"/>
    <property type="project" value="UniProtKB-EC"/>
</dbReference>
<comment type="similarity">
    <text evidence="2">Belongs to the tryptophan 2-monooxygenase family.</text>
</comment>
<dbReference type="EC" id="1.13.12.3" evidence="3"/>
<reference evidence="9" key="1">
    <citation type="submission" date="2016-10" db="EMBL/GenBank/DDBJ databases">
        <authorList>
            <person name="Varghese N."/>
            <person name="Submissions S."/>
        </authorList>
    </citation>
    <scope>NUCLEOTIDE SEQUENCE [LARGE SCALE GENOMIC DNA]</scope>
    <source>
        <strain evidence="9">IBRC-M 10761</strain>
    </source>
</reference>
<evidence type="ECO:0000256" key="6">
    <source>
        <dbReference type="ARBA" id="ARBA00047321"/>
    </source>
</evidence>
<comment type="pathway">
    <text evidence="1">Plant hormone metabolism; auxin biosynthesis.</text>
</comment>
<dbReference type="PANTHER" id="PTHR10742">
    <property type="entry name" value="FLAVIN MONOAMINE OXIDASE"/>
    <property type="match status" value="1"/>
</dbReference>
<protein>
    <recommendedName>
        <fullName evidence="4">Tryptophan 2-monooxygenase</fullName>
        <ecNumber evidence="3">1.13.12.3</ecNumber>
    </recommendedName>
</protein>
<evidence type="ECO:0000313" key="9">
    <source>
        <dbReference type="Proteomes" id="UP000199403"/>
    </source>
</evidence>
<evidence type="ECO:0000256" key="1">
    <source>
        <dbReference type="ARBA" id="ARBA00004814"/>
    </source>
</evidence>
<evidence type="ECO:0000256" key="3">
    <source>
        <dbReference type="ARBA" id="ARBA00012535"/>
    </source>
</evidence>
<evidence type="ECO:0000256" key="5">
    <source>
        <dbReference type="ARBA" id="ARBA00023070"/>
    </source>
</evidence>
<dbReference type="Pfam" id="PF01593">
    <property type="entry name" value="Amino_oxidase"/>
    <property type="match status" value="1"/>
</dbReference>
<comment type="catalytic activity">
    <reaction evidence="6">
        <text>L-tryptophan + O2 = indole-3-acetamide + CO2 + H2O</text>
        <dbReference type="Rhea" id="RHEA:16165"/>
        <dbReference type="ChEBI" id="CHEBI:15377"/>
        <dbReference type="ChEBI" id="CHEBI:15379"/>
        <dbReference type="ChEBI" id="CHEBI:16031"/>
        <dbReference type="ChEBI" id="CHEBI:16526"/>
        <dbReference type="ChEBI" id="CHEBI:57912"/>
        <dbReference type="EC" id="1.13.12.3"/>
    </reaction>
</comment>
<dbReference type="Proteomes" id="UP000199403">
    <property type="component" value="Unassembled WGS sequence"/>
</dbReference>
<evidence type="ECO:0000313" key="8">
    <source>
        <dbReference type="EMBL" id="SEI75629.1"/>
    </source>
</evidence>
<dbReference type="RefSeq" id="WP_177179543.1">
    <property type="nucleotide sequence ID" value="NZ_FNZH01000001.1"/>
</dbReference>
<dbReference type="InterPro" id="IPR050281">
    <property type="entry name" value="Flavin_monoamine_oxidase"/>
</dbReference>
<organism evidence="8 9">
    <name type="scientific">Cyclobacterium xiamenense</name>
    <dbReference type="NCBI Taxonomy" id="1297121"/>
    <lineage>
        <taxon>Bacteria</taxon>
        <taxon>Pseudomonadati</taxon>
        <taxon>Bacteroidota</taxon>
        <taxon>Cytophagia</taxon>
        <taxon>Cytophagales</taxon>
        <taxon>Cyclobacteriaceae</taxon>
        <taxon>Cyclobacterium</taxon>
    </lineage>
</organism>
<dbReference type="InterPro" id="IPR036188">
    <property type="entry name" value="FAD/NAD-bd_sf"/>
</dbReference>
<feature type="domain" description="Amine oxidase" evidence="7">
    <location>
        <begin position="172"/>
        <end position="399"/>
    </location>
</feature>
<dbReference type="InterPro" id="IPR002937">
    <property type="entry name" value="Amino_oxidase"/>
</dbReference>
<evidence type="ECO:0000256" key="4">
    <source>
        <dbReference type="ARBA" id="ARBA00017871"/>
    </source>
</evidence>
<proteinExistence type="inferred from homology"/>
<dbReference type="STRING" id="1416801.SAMN05192553_101130"/>
<gene>
    <name evidence="8" type="ORF">SAMN05192553_101130</name>
</gene>
<dbReference type="SUPFAM" id="SSF51905">
    <property type="entry name" value="FAD/NAD(P)-binding domain"/>
    <property type="match status" value="1"/>
</dbReference>
<dbReference type="AlphaFoldDB" id="A0A1H6T6B2"/>
<dbReference type="PANTHER" id="PTHR10742:SF410">
    <property type="entry name" value="LYSINE-SPECIFIC HISTONE DEMETHYLASE 2"/>
    <property type="match status" value="1"/>
</dbReference>
<sequence>MTRKEFMEQSLRMGVCLPFLPSFLLPTFGGERSILPQFPRNFSGKVLVIGAGAAGLSAAYLLKQYGIDFLLIEAAPVYGGRLKKINDFADFPLDLGAESIHTHPRVLSAIRNDPKAPTPVEIMDYHPQTIKSWHAGKLNSHNFIRNFYREWKFASTTWFDFFEQFIVPTISDRLVLRAPVSEINYENKKVRVTTQAGEHYEADKVLLTSSIKTLQQRQIAFVPALPLAKTRAINRVYMGEGMKLFIEFKERFYPDILVFDKLFRAMREENKFLYDAAFRKDSDKHILGLFAINEKALAYTQLKSEAAIVEKVLIELDEIFEGKASANYVKHVLQNWSEEPFIQGAYSYSFDGNRSRTVAEIKEPVRDRIYFAGEALSLDHQATVHGACESARAAVAQLIEGPHDGKATGQTAAAPDI</sequence>
<dbReference type="PRINTS" id="PR00420">
    <property type="entry name" value="RNGMNOXGNASE"/>
</dbReference>
<evidence type="ECO:0000256" key="2">
    <source>
        <dbReference type="ARBA" id="ARBA00005833"/>
    </source>
</evidence>
<evidence type="ECO:0000259" key="7">
    <source>
        <dbReference type="Pfam" id="PF01593"/>
    </source>
</evidence>
<dbReference type="Pfam" id="PF13450">
    <property type="entry name" value="NAD_binding_8"/>
    <property type="match status" value="1"/>
</dbReference>